<protein>
    <submittedName>
        <fullName evidence="3">Phage major capsid protein</fullName>
    </submittedName>
</protein>
<dbReference type="InterPro" id="IPR024455">
    <property type="entry name" value="Phage_capsid"/>
</dbReference>
<evidence type="ECO:0000313" key="3">
    <source>
        <dbReference type="EMBL" id="QEE28575.1"/>
    </source>
</evidence>
<evidence type="ECO:0000313" key="4">
    <source>
        <dbReference type="Proteomes" id="UP000321820"/>
    </source>
</evidence>
<dbReference type="RefSeq" id="WP_147647765.1">
    <property type="nucleotide sequence ID" value="NZ_CP042806.1"/>
</dbReference>
<evidence type="ECO:0000259" key="2">
    <source>
        <dbReference type="Pfam" id="PF05065"/>
    </source>
</evidence>
<evidence type="ECO:0000256" key="1">
    <source>
        <dbReference type="ARBA" id="ARBA00004328"/>
    </source>
</evidence>
<proteinExistence type="predicted"/>
<feature type="domain" description="Phage capsid-like C-terminal" evidence="2">
    <location>
        <begin position="112"/>
        <end position="378"/>
    </location>
</feature>
<dbReference type="Gene3D" id="3.30.2400.10">
    <property type="entry name" value="Major capsid protein gp5"/>
    <property type="match status" value="1"/>
</dbReference>
<dbReference type="EMBL" id="CP042806">
    <property type="protein sequence ID" value="QEE28575.1"/>
    <property type="molecule type" value="Genomic_DNA"/>
</dbReference>
<dbReference type="Pfam" id="PF05065">
    <property type="entry name" value="Phage_capsid"/>
    <property type="match status" value="1"/>
</dbReference>
<accession>A0A5B9EBM1</accession>
<dbReference type="SUPFAM" id="SSF56563">
    <property type="entry name" value="Major capsid protein gp5"/>
    <property type="match status" value="1"/>
</dbReference>
<reference evidence="3 4" key="1">
    <citation type="submission" date="2019-08" db="EMBL/GenBank/DDBJ databases">
        <title>Complete genome sequence of Terriglobus albidus strain ORNL.</title>
        <authorList>
            <person name="Podar M."/>
        </authorList>
    </citation>
    <scope>NUCLEOTIDE SEQUENCE [LARGE SCALE GENOMIC DNA]</scope>
    <source>
        <strain evidence="3 4">ORNL</strain>
    </source>
</reference>
<dbReference type="Gene3D" id="3.30.2320.10">
    <property type="entry name" value="hypothetical protein PF0899 domain"/>
    <property type="match status" value="1"/>
</dbReference>
<dbReference type="Proteomes" id="UP000321820">
    <property type="component" value="Chromosome"/>
</dbReference>
<name>A0A5B9EBM1_9BACT</name>
<organism evidence="3 4">
    <name type="scientific">Terriglobus albidus</name>
    <dbReference type="NCBI Taxonomy" id="1592106"/>
    <lineage>
        <taxon>Bacteria</taxon>
        <taxon>Pseudomonadati</taxon>
        <taxon>Acidobacteriota</taxon>
        <taxon>Terriglobia</taxon>
        <taxon>Terriglobales</taxon>
        <taxon>Acidobacteriaceae</taxon>
        <taxon>Terriglobus</taxon>
    </lineage>
</organism>
<keyword evidence="4" id="KW-1185">Reference proteome</keyword>
<comment type="subcellular location">
    <subcellularLocation>
        <location evidence="1">Virion</location>
    </subcellularLocation>
</comment>
<gene>
    <name evidence="3" type="ORF">FTW19_11550</name>
</gene>
<sequence>MPTPNSLDLELKNALATLKEGIANAAPKSQLEELQKQVDFLDIKLAEKHSADISGPSFSEKLKENEDVARLLRDRKGVARINLSGKDFADFERKTTITSAAVGQAVSGVLQIDRIPGITQEARQVLKVRDLLSAAPTSMQVVDFVKVNTPMNIASPVVEASTKPENAVTFTSVSEKVRTIATWIPATKQILDDFVELNSFIGSTLPYYVNLEEELQLLSGDNTGENLHGLITQASSFNTGLLSPTKGWNKIDIVGRAIQQITASKELDPTFIILHPNDWFEMRLTKDSFGRYILGDPQTNARPSLFGLDVVYTTSITNGTFLVGSGSPIASQIRDRMEMQVEISTEHQDYFVKNLVAVRAEKRLVLVVKRPASYVTGTFSSSPA</sequence>
<dbReference type="InterPro" id="IPR054612">
    <property type="entry name" value="Phage_capsid-like_C"/>
</dbReference>
<dbReference type="AlphaFoldDB" id="A0A5B9EBM1"/>
<dbReference type="OrthoDB" id="637859at2"/>
<dbReference type="KEGG" id="talb:FTW19_11550"/>
<dbReference type="NCBIfam" id="TIGR01554">
    <property type="entry name" value="major_cap_HK97"/>
    <property type="match status" value="1"/>
</dbReference>